<gene>
    <name evidence="1" type="ORF">L345_04111</name>
</gene>
<evidence type="ECO:0000313" key="1">
    <source>
        <dbReference type="EMBL" id="ETE70088.1"/>
    </source>
</evidence>
<dbReference type="EMBL" id="AZIM01000618">
    <property type="protein sequence ID" value="ETE70088.1"/>
    <property type="molecule type" value="Genomic_DNA"/>
</dbReference>
<name>V8P7V8_OPHHA</name>
<feature type="non-terminal residue" evidence="1">
    <location>
        <position position="1"/>
    </location>
</feature>
<dbReference type="Proteomes" id="UP000018936">
    <property type="component" value="Unassembled WGS sequence"/>
</dbReference>
<sequence>MLRQNNVKLGEATGILTDCNRTQYEGKNKSHHQLASILPKPTDHYCILHSILFSHPLPFSSLFVLGSVFHIATILQYLEADE</sequence>
<proteinExistence type="predicted"/>
<comment type="caution">
    <text evidence="1">The sequence shown here is derived from an EMBL/GenBank/DDBJ whole genome shotgun (WGS) entry which is preliminary data.</text>
</comment>
<organism evidence="1 2">
    <name type="scientific">Ophiophagus hannah</name>
    <name type="common">King cobra</name>
    <name type="synonym">Naja hannah</name>
    <dbReference type="NCBI Taxonomy" id="8665"/>
    <lineage>
        <taxon>Eukaryota</taxon>
        <taxon>Metazoa</taxon>
        <taxon>Chordata</taxon>
        <taxon>Craniata</taxon>
        <taxon>Vertebrata</taxon>
        <taxon>Euteleostomi</taxon>
        <taxon>Lepidosauria</taxon>
        <taxon>Squamata</taxon>
        <taxon>Bifurcata</taxon>
        <taxon>Unidentata</taxon>
        <taxon>Episquamata</taxon>
        <taxon>Toxicofera</taxon>
        <taxon>Serpentes</taxon>
        <taxon>Colubroidea</taxon>
        <taxon>Elapidae</taxon>
        <taxon>Elapinae</taxon>
        <taxon>Ophiophagus</taxon>
    </lineage>
</organism>
<reference evidence="1 2" key="1">
    <citation type="journal article" date="2013" name="Proc. Natl. Acad. Sci. U.S.A.">
        <title>The king cobra genome reveals dynamic gene evolution and adaptation in the snake venom system.</title>
        <authorList>
            <person name="Vonk F.J."/>
            <person name="Casewell N.R."/>
            <person name="Henkel C.V."/>
            <person name="Heimberg A.M."/>
            <person name="Jansen H.J."/>
            <person name="McCleary R.J."/>
            <person name="Kerkkamp H.M."/>
            <person name="Vos R.A."/>
            <person name="Guerreiro I."/>
            <person name="Calvete J.J."/>
            <person name="Wuster W."/>
            <person name="Woods A.E."/>
            <person name="Logan J.M."/>
            <person name="Harrison R.A."/>
            <person name="Castoe T.A."/>
            <person name="de Koning A.P."/>
            <person name="Pollock D.D."/>
            <person name="Yandell M."/>
            <person name="Calderon D."/>
            <person name="Renjifo C."/>
            <person name="Currier R.B."/>
            <person name="Salgado D."/>
            <person name="Pla D."/>
            <person name="Sanz L."/>
            <person name="Hyder A.S."/>
            <person name="Ribeiro J.M."/>
            <person name="Arntzen J.W."/>
            <person name="van den Thillart G.E."/>
            <person name="Boetzer M."/>
            <person name="Pirovano W."/>
            <person name="Dirks R.P."/>
            <person name="Spaink H.P."/>
            <person name="Duboule D."/>
            <person name="McGlinn E."/>
            <person name="Kini R.M."/>
            <person name="Richardson M.K."/>
        </authorList>
    </citation>
    <scope>NUCLEOTIDE SEQUENCE</scope>
    <source>
        <tissue evidence="1">Blood</tissue>
    </source>
</reference>
<evidence type="ECO:0000313" key="2">
    <source>
        <dbReference type="Proteomes" id="UP000018936"/>
    </source>
</evidence>
<accession>V8P7V8</accession>
<dbReference type="AlphaFoldDB" id="V8P7V8"/>
<protein>
    <submittedName>
        <fullName evidence="1">Uncharacterized protein</fullName>
    </submittedName>
</protein>
<keyword evidence="2" id="KW-1185">Reference proteome</keyword>